<keyword evidence="3 7" id="KW-1133">Transmembrane helix</keyword>
<dbReference type="HAMAP" id="MF_02065">
    <property type="entry name" value="MltG"/>
    <property type="match status" value="1"/>
</dbReference>
<dbReference type="Gene3D" id="3.30.1490.480">
    <property type="entry name" value="Endolytic murein transglycosylase"/>
    <property type="match status" value="1"/>
</dbReference>
<dbReference type="NCBIfam" id="TIGR00247">
    <property type="entry name" value="endolytic transglycosylase MltG"/>
    <property type="match status" value="1"/>
</dbReference>
<dbReference type="Pfam" id="PF02618">
    <property type="entry name" value="YceG"/>
    <property type="match status" value="1"/>
</dbReference>
<evidence type="ECO:0000256" key="6">
    <source>
        <dbReference type="ARBA" id="ARBA00023316"/>
    </source>
</evidence>
<keyword evidence="4 7" id="KW-0472">Membrane</keyword>
<dbReference type="RefSeq" id="WP_090255364.1">
    <property type="nucleotide sequence ID" value="NZ_FOAA01000020.1"/>
</dbReference>
<dbReference type="GO" id="GO:0005886">
    <property type="term" value="C:plasma membrane"/>
    <property type="evidence" value="ECO:0007669"/>
    <property type="project" value="UniProtKB-UniRule"/>
</dbReference>
<sequence>MRILILLLLTVLAGAGALAWDYQRFLDTPANLAEKEVFVVPSGASLRRVGQNLAAAGIIENAHYWELHGRMEGKAQDLRAGEYLLTPDMTPPALLALFIQGRTLQYSLTIPEGWNFRQMMQAVADHAHIENTLNPEDHEAVMERLGKPGAHPEGWFFPDTYLFPRGTTDLDFLRRAHERMEHALNVAWEGRQEDLPLETPYEALILASIVEKETGQAGERSRVAAVFVERLRRGMRLQTDPTVIYGIEQFDGRIRRRDLRLDTPYNTYTRDGLPPTPIALPGAAALEAVAHPAESKALFFVSRGDGTHHFSETYREHRQAVIKYQLDGDASRYGR</sequence>
<keyword evidence="7" id="KW-0997">Cell inner membrane</keyword>
<dbReference type="OrthoDB" id="9814591at2"/>
<organism evidence="8 9">
    <name type="scientific">Ectothiorhodospira marina</name>
    <dbReference type="NCBI Taxonomy" id="1396821"/>
    <lineage>
        <taxon>Bacteria</taxon>
        <taxon>Pseudomonadati</taxon>
        <taxon>Pseudomonadota</taxon>
        <taxon>Gammaproteobacteria</taxon>
        <taxon>Chromatiales</taxon>
        <taxon>Ectothiorhodospiraceae</taxon>
        <taxon>Ectothiorhodospira</taxon>
    </lineage>
</organism>
<dbReference type="Proteomes" id="UP000199256">
    <property type="component" value="Unassembled WGS sequence"/>
</dbReference>
<evidence type="ECO:0000313" key="8">
    <source>
        <dbReference type="EMBL" id="SEL54167.1"/>
    </source>
</evidence>
<reference evidence="9" key="1">
    <citation type="submission" date="2016-10" db="EMBL/GenBank/DDBJ databases">
        <authorList>
            <person name="Varghese N."/>
            <person name="Submissions S."/>
        </authorList>
    </citation>
    <scope>NUCLEOTIDE SEQUENCE [LARGE SCALE GENOMIC DNA]</scope>
    <source>
        <strain evidence="9">DSM 241</strain>
    </source>
</reference>
<dbReference type="GO" id="GO:0008932">
    <property type="term" value="F:lytic endotransglycosylase activity"/>
    <property type="evidence" value="ECO:0007669"/>
    <property type="project" value="UniProtKB-UniRule"/>
</dbReference>
<keyword evidence="9" id="KW-1185">Reference proteome</keyword>
<dbReference type="PANTHER" id="PTHR30518:SF2">
    <property type="entry name" value="ENDOLYTIC MUREIN TRANSGLYCOSYLASE"/>
    <property type="match status" value="1"/>
</dbReference>
<name>A0A1H7R3L2_9GAMM</name>
<dbReference type="AlphaFoldDB" id="A0A1H7R3L2"/>
<dbReference type="Gene3D" id="3.30.160.60">
    <property type="entry name" value="Classic Zinc Finger"/>
    <property type="match status" value="1"/>
</dbReference>
<keyword evidence="2 7" id="KW-0812">Transmembrane</keyword>
<keyword evidence="1 7" id="KW-1003">Cell membrane</keyword>
<dbReference type="GO" id="GO:0071555">
    <property type="term" value="P:cell wall organization"/>
    <property type="evidence" value="ECO:0007669"/>
    <property type="project" value="UniProtKB-KW"/>
</dbReference>
<evidence type="ECO:0000256" key="5">
    <source>
        <dbReference type="ARBA" id="ARBA00023239"/>
    </source>
</evidence>
<feature type="site" description="Important for catalytic activity" evidence="7">
    <location>
        <position position="213"/>
    </location>
</feature>
<dbReference type="PANTHER" id="PTHR30518">
    <property type="entry name" value="ENDOLYTIC MUREIN TRANSGLYCOSYLASE"/>
    <property type="match status" value="1"/>
</dbReference>
<dbReference type="EMBL" id="FOAA01000020">
    <property type="protein sequence ID" value="SEL54167.1"/>
    <property type="molecule type" value="Genomic_DNA"/>
</dbReference>
<evidence type="ECO:0000256" key="3">
    <source>
        <dbReference type="ARBA" id="ARBA00022989"/>
    </source>
</evidence>
<protein>
    <recommendedName>
        <fullName evidence="7">Endolytic murein transglycosylase</fullName>
        <ecNumber evidence="7">4.2.2.29</ecNumber>
    </recommendedName>
    <alternativeName>
        <fullName evidence="7">Peptidoglycan lytic transglycosylase</fullName>
    </alternativeName>
    <alternativeName>
        <fullName evidence="7">Peptidoglycan polymerization terminase</fullName>
    </alternativeName>
</protein>
<comment type="similarity">
    <text evidence="7">Belongs to the transglycosylase MltG family.</text>
</comment>
<dbReference type="GO" id="GO:0009252">
    <property type="term" value="P:peptidoglycan biosynthetic process"/>
    <property type="evidence" value="ECO:0007669"/>
    <property type="project" value="UniProtKB-UniRule"/>
</dbReference>
<comment type="function">
    <text evidence="7">Functions as a peptidoglycan terminase that cleaves nascent peptidoglycan strands endolytically to terminate their elongation.</text>
</comment>
<keyword evidence="6 7" id="KW-0961">Cell wall biogenesis/degradation</keyword>
<comment type="catalytic activity">
    <reaction evidence="7">
        <text>a peptidoglycan chain = a peptidoglycan chain with N-acetyl-1,6-anhydromuramyl-[peptide] at the reducing end + a peptidoglycan chain with N-acetylglucosamine at the non-reducing end.</text>
        <dbReference type="EC" id="4.2.2.29"/>
    </reaction>
</comment>
<proteinExistence type="inferred from homology"/>
<evidence type="ECO:0000313" key="9">
    <source>
        <dbReference type="Proteomes" id="UP000199256"/>
    </source>
</evidence>
<evidence type="ECO:0000256" key="1">
    <source>
        <dbReference type="ARBA" id="ARBA00022475"/>
    </source>
</evidence>
<evidence type="ECO:0000256" key="7">
    <source>
        <dbReference type="HAMAP-Rule" id="MF_02065"/>
    </source>
</evidence>
<evidence type="ECO:0000256" key="2">
    <source>
        <dbReference type="ARBA" id="ARBA00022692"/>
    </source>
</evidence>
<accession>A0A1H7R3L2</accession>
<keyword evidence="5 7" id="KW-0456">Lyase</keyword>
<evidence type="ECO:0000256" key="4">
    <source>
        <dbReference type="ARBA" id="ARBA00023136"/>
    </source>
</evidence>
<dbReference type="CDD" id="cd08010">
    <property type="entry name" value="MltG_like"/>
    <property type="match status" value="1"/>
</dbReference>
<dbReference type="STRING" id="1396821.SAMN05444515_12022"/>
<dbReference type="EC" id="4.2.2.29" evidence="7"/>
<gene>
    <name evidence="7" type="primary">mltG</name>
    <name evidence="8" type="ORF">SAMN05444515_12022</name>
</gene>
<dbReference type="InterPro" id="IPR003770">
    <property type="entry name" value="MLTG-like"/>
</dbReference>